<dbReference type="InterPro" id="IPR050090">
    <property type="entry name" value="Tyrosine_recombinase_XerCD"/>
</dbReference>
<dbReference type="InterPro" id="IPR002104">
    <property type="entry name" value="Integrase_catalytic"/>
</dbReference>
<comment type="caution">
    <text evidence="4">The sequence shown here is derived from an EMBL/GenBank/DDBJ whole genome shotgun (WGS) entry which is preliminary data.</text>
</comment>
<protein>
    <submittedName>
        <fullName evidence="4">Site-specific integrase</fullName>
    </submittedName>
</protein>
<dbReference type="InterPro" id="IPR025269">
    <property type="entry name" value="SAM-like_dom"/>
</dbReference>
<dbReference type="PANTHER" id="PTHR30349:SF64">
    <property type="entry name" value="PROPHAGE INTEGRASE INTD-RELATED"/>
    <property type="match status" value="1"/>
</dbReference>
<dbReference type="RefSeq" id="WP_135035837.1">
    <property type="nucleotide sequence ID" value="NZ_CABIXU010000036.1"/>
</dbReference>
<dbReference type="GO" id="GO:0015074">
    <property type="term" value="P:DNA integration"/>
    <property type="evidence" value="ECO:0007669"/>
    <property type="project" value="InterPro"/>
</dbReference>
<evidence type="ECO:0000313" key="4">
    <source>
        <dbReference type="EMBL" id="TFU51903.1"/>
    </source>
</evidence>
<dbReference type="Pfam" id="PF00589">
    <property type="entry name" value="Phage_integrase"/>
    <property type="match status" value="1"/>
</dbReference>
<sequence>MPNPKTLVKQNPRLCQRVLQDGRASLFLEFYLGRHETPVLDAAGNPVVYTDGPSAGRVKYKVTHERKKENLNLYIWLNPRNPQERKQNKNTLQLAEKIRFEREQEFLEYREGYRLQKDREQNFHEFFRKLYHEDATYTKSSKLSFRLIHNRFIKYLESIPRLQKYAKFMRFEFVTNELAAGFAEWLKGVCAGEGARKSFFYFKKGCTIAVEEGAMKKNPCNGIVIRCDANVLTKSILSPEEIERLLCTRYKQERPDIQRAFVFSLYTGLRFCDVKNIAYANIDFATKTMRFNQIKSEGRSAHSHVVMPLSKDLMELIGFPRDPEDMSEKIFPLPDTSICSRHLKRWVKEAGINKHITWHCARHSFAVNLLNAGANIKTVSALLGHSSIKMTEKYLHVIDSQKKDAINSLGRISFKRDMVYTVATDDDLEEDIEADAV</sequence>
<reference evidence="4 5" key="1">
    <citation type="submission" date="2019-03" db="EMBL/GenBank/DDBJ databases">
        <title>Diversity of the mouse oral microbiome.</title>
        <authorList>
            <person name="Joseph S."/>
            <person name="Aduse-Opoku J."/>
            <person name="Curtis M."/>
            <person name="Wade W."/>
            <person name="Hashim A."/>
        </authorList>
    </citation>
    <scope>NUCLEOTIDE SEQUENCE [LARGE SCALE GENOMIC DNA]</scope>
    <source>
        <strain evidence="4 5">P2318</strain>
    </source>
</reference>
<dbReference type="GO" id="GO:0003677">
    <property type="term" value="F:DNA binding"/>
    <property type="evidence" value="ECO:0007669"/>
    <property type="project" value="UniProtKB-KW"/>
</dbReference>
<keyword evidence="2" id="KW-0238">DNA-binding</keyword>
<proteinExistence type="inferred from homology"/>
<evidence type="ECO:0000256" key="1">
    <source>
        <dbReference type="ARBA" id="ARBA00008857"/>
    </source>
</evidence>
<keyword evidence="3" id="KW-0233">DNA recombination</keyword>
<name>A0A7K3MGI7_9BACE</name>
<dbReference type="CDD" id="cd01185">
    <property type="entry name" value="INTN1_C_like"/>
    <property type="match status" value="1"/>
</dbReference>
<evidence type="ECO:0000256" key="3">
    <source>
        <dbReference type="ARBA" id="ARBA00023172"/>
    </source>
</evidence>
<dbReference type="OrthoDB" id="9806835at2"/>
<comment type="similarity">
    <text evidence="1">Belongs to the 'phage' integrase family.</text>
</comment>
<dbReference type="GO" id="GO:0006310">
    <property type="term" value="P:DNA recombination"/>
    <property type="evidence" value="ECO:0007669"/>
    <property type="project" value="UniProtKB-KW"/>
</dbReference>
<dbReference type="PROSITE" id="PS51898">
    <property type="entry name" value="TYR_RECOMBINASE"/>
    <property type="match status" value="1"/>
</dbReference>
<dbReference type="InterPro" id="IPR011010">
    <property type="entry name" value="DNA_brk_join_enz"/>
</dbReference>
<dbReference type="Gene3D" id="1.10.150.130">
    <property type="match status" value="1"/>
</dbReference>
<dbReference type="InterPro" id="IPR010998">
    <property type="entry name" value="Integrase_recombinase_N"/>
</dbReference>
<dbReference type="PANTHER" id="PTHR30349">
    <property type="entry name" value="PHAGE INTEGRASE-RELATED"/>
    <property type="match status" value="1"/>
</dbReference>
<dbReference type="InterPro" id="IPR013762">
    <property type="entry name" value="Integrase-like_cat_sf"/>
</dbReference>
<dbReference type="Proteomes" id="UP000298073">
    <property type="component" value="Unassembled WGS sequence"/>
</dbReference>
<accession>A0A7K3MGI7</accession>
<dbReference type="SUPFAM" id="SSF56349">
    <property type="entry name" value="DNA breaking-rejoining enzymes"/>
    <property type="match status" value="1"/>
</dbReference>
<dbReference type="AlphaFoldDB" id="A0A7K3MGI7"/>
<gene>
    <name evidence="4" type="ORF">E4T97_03535</name>
</gene>
<dbReference type="EMBL" id="SPPV01000004">
    <property type="protein sequence ID" value="TFU51903.1"/>
    <property type="molecule type" value="Genomic_DNA"/>
</dbReference>
<evidence type="ECO:0000256" key="2">
    <source>
        <dbReference type="ARBA" id="ARBA00023125"/>
    </source>
</evidence>
<dbReference type="Pfam" id="PF13102">
    <property type="entry name" value="Phage_int_SAM_5"/>
    <property type="match status" value="1"/>
</dbReference>
<evidence type="ECO:0000313" key="5">
    <source>
        <dbReference type="Proteomes" id="UP000298073"/>
    </source>
</evidence>
<organism evidence="4 5">
    <name type="scientific">Bacteroides acidifaciens</name>
    <dbReference type="NCBI Taxonomy" id="85831"/>
    <lineage>
        <taxon>Bacteria</taxon>
        <taxon>Pseudomonadati</taxon>
        <taxon>Bacteroidota</taxon>
        <taxon>Bacteroidia</taxon>
        <taxon>Bacteroidales</taxon>
        <taxon>Bacteroidaceae</taxon>
        <taxon>Bacteroides</taxon>
    </lineage>
</organism>
<dbReference type="Gene3D" id="1.10.443.10">
    <property type="entry name" value="Intergrase catalytic core"/>
    <property type="match status" value="1"/>
</dbReference>